<dbReference type="AlphaFoldDB" id="A0A0F9C0K0"/>
<gene>
    <name evidence="1" type="ORF">LCGC14_2725260</name>
</gene>
<accession>A0A0F9C0K0</accession>
<comment type="caution">
    <text evidence="1">The sequence shown here is derived from an EMBL/GenBank/DDBJ whole genome shotgun (WGS) entry which is preliminary data.</text>
</comment>
<dbReference type="EMBL" id="LAZR01049193">
    <property type="protein sequence ID" value="KKK90221.1"/>
    <property type="molecule type" value="Genomic_DNA"/>
</dbReference>
<evidence type="ECO:0000313" key="1">
    <source>
        <dbReference type="EMBL" id="KKK90221.1"/>
    </source>
</evidence>
<organism evidence="1">
    <name type="scientific">marine sediment metagenome</name>
    <dbReference type="NCBI Taxonomy" id="412755"/>
    <lineage>
        <taxon>unclassified sequences</taxon>
        <taxon>metagenomes</taxon>
        <taxon>ecological metagenomes</taxon>
    </lineage>
</organism>
<proteinExistence type="predicted"/>
<sequence length="123" mass="12983">MVFTNPGKEFVALGLGSDVGLFVAFVGIGSGSGTVLSTQSTLLAERDRNALTGSPNFDTAQKVTFQADFNTVEMSGTTLTEFGISETGSATNFPGSMWQIERFGSIVFDGTNELQIVTTIDVI</sequence>
<protein>
    <submittedName>
        <fullName evidence="1">Uncharacterized protein</fullName>
    </submittedName>
</protein>
<name>A0A0F9C0K0_9ZZZZ</name>
<reference evidence="1" key="1">
    <citation type="journal article" date="2015" name="Nature">
        <title>Complex archaea that bridge the gap between prokaryotes and eukaryotes.</title>
        <authorList>
            <person name="Spang A."/>
            <person name="Saw J.H."/>
            <person name="Jorgensen S.L."/>
            <person name="Zaremba-Niedzwiedzka K."/>
            <person name="Martijn J."/>
            <person name="Lind A.E."/>
            <person name="van Eijk R."/>
            <person name="Schleper C."/>
            <person name="Guy L."/>
            <person name="Ettema T.J."/>
        </authorList>
    </citation>
    <scope>NUCLEOTIDE SEQUENCE</scope>
</reference>